<dbReference type="InterPro" id="IPR036322">
    <property type="entry name" value="WD40_repeat_dom_sf"/>
</dbReference>
<dbReference type="OrthoDB" id="10262646at2759"/>
<dbReference type="InterPro" id="IPR055363">
    <property type="entry name" value="PTHB1_hp_dom"/>
</dbReference>
<dbReference type="PANTHER" id="PTHR20991:SF0">
    <property type="entry name" value="PROTEIN PTHB1"/>
    <property type="match status" value="1"/>
</dbReference>
<dbReference type="SUPFAM" id="SSF50978">
    <property type="entry name" value="WD40 repeat-like"/>
    <property type="match status" value="1"/>
</dbReference>
<dbReference type="EMBL" id="CVRI01000038">
    <property type="protein sequence ID" value="CRK93885.1"/>
    <property type="molecule type" value="Genomic_DNA"/>
</dbReference>
<evidence type="ECO:0000313" key="6">
    <source>
        <dbReference type="Proteomes" id="UP000183832"/>
    </source>
</evidence>
<feature type="domain" description="PTHB1 platform" evidence="3">
    <location>
        <begin position="520"/>
        <end position="603"/>
    </location>
</feature>
<evidence type="ECO:0000256" key="1">
    <source>
        <dbReference type="SAM" id="Coils"/>
    </source>
</evidence>
<name>A0A1J1I0T8_9DIPT</name>
<dbReference type="Proteomes" id="UP000183832">
    <property type="component" value="Unassembled WGS sequence"/>
</dbReference>
<dbReference type="GO" id="GO:0016020">
    <property type="term" value="C:membrane"/>
    <property type="evidence" value="ECO:0007669"/>
    <property type="project" value="TreeGrafter"/>
</dbReference>
<evidence type="ECO:0000259" key="2">
    <source>
        <dbReference type="Pfam" id="PF14727"/>
    </source>
</evidence>
<dbReference type="Pfam" id="PF14727">
    <property type="entry name" value="PHTB1_N"/>
    <property type="match status" value="1"/>
</dbReference>
<feature type="coiled-coil region" evidence="1">
    <location>
        <begin position="376"/>
        <end position="403"/>
    </location>
</feature>
<keyword evidence="6" id="KW-1185">Reference proteome</keyword>
<dbReference type="Pfam" id="PF23337">
    <property type="entry name" value="PTHB1_pf"/>
    <property type="match status" value="1"/>
</dbReference>
<dbReference type="Pfam" id="PF23338">
    <property type="entry name" value="PTHB1_hp"/>
    <property type="match status" value="1"/>
</dbReference>
<dbReference type="GO" id="GO:0034464">
    <property type="term" value="C:BBSome"/>
    <property type="evidence" value="ECO:0007669"/>
    <property type="project" value="InterPro"/>
</dbReference>
<gene>
    <name evidence="5" type="primary">putative Protein PTHB1</name>
    <name evidence="5" type="ORF">CLUMA_CG007412</name>
</gene>
<reference evidence="5 6" key="1">
    <citation type="submission" date="2015-04" db="EMBL/GenBank/DDBJ databases">
        <authorList>
            <person name="Syromyatnikov M.Y."/>
            <person name="Popov V.N."/>
        </authorList>
    </citation>
    <scope>NUCLEOTIDE SEQUENCE [LARGE SCALE GENOMIC DNA]</scope>
</reference>
<dbReference type="GO" id="GO:0060271">
    <property type="term" value="P:cilium assembly"/>
    <property type="evidence" value="ECO:0007669"/>
    <property type="project" value="TreeGrafter"/>
</dbReference>
<evidence type="ECO:0000259" key="3">
    <source>
        <dbReference type="Pfam" id="PF23337"/>
    </source>
</evidence>
<accession>A0A1J1I0T8</accession>
<dbReference type="InterPro" id="IPR055362">
    <property type="entry name" value="PTHB1_pf_dom"/>
</dbReference>
<feature type="domain" description="PTHB1 N-terminal" evidence="2">
    <location>
        <begin position="1"/>
        <end position="368"/>
    </location>
</feature>
<organism evidence="5 6">
    <name type="scientific">Clunio marinus</name>
    <dbReference type="NCBI Taxonomy" id="568069"/>
    <lineage>
        <taxon>Eukaryota</taxon>
        <taxon>Metazoa</taxon>
        <taxon>Ecdysozoa</taxon>
        <taxon>Arthropoda</taxon>
        <taxon>Hexapoda</taxon>
        <taxon>Insecta</taxon>
        <taxon>Pterygota</taxon>
        <taxon>Neoptera</taxon>
        <taxon>Endopterygota</taxon>
        <taxon>Diptera</taxon>
        <taxon>Nematocera</taxon>
        <taxon>Chironomoidea</taxon>
        <taxon>Chironomidae</taxon>
        <taxon>Clunio</taxon>
    </lineage>
</organism>
<dbReference type="InterPro" id="IPR026511">
    <property type="entry name" value="PTHB1"/>
</dbReference>
<protein>
    <submittedName>
        <fullName evidence="5">CLUMA_CG007412, isoform A</fullName>
    </submittedName>
</protein>
<dbReference type="InterPro" id="IPR028073">
    <property type="entry name" value="PHTB1_N_dom"/>
</dbReference>
<dbReference type="PANTHER" id="PTHR20991">
    <property type="entry name" value="PARATHYROID HORMONE-RESPONSIVE B1 GENE"/>
    <property type="match status" value="1"/>
</dbReference>
<evidence type="ECO:0000259" key="4">
    <source>
        <dbReference type="Pfam" id="PF23338"/>
    </source>
</evidence>
<proteinExistence type="predicted"/>
<dbReference type="STRING" id="568069.A0A1J1I0T8"/>
<dbReference type="AlphaFoldDB" id="A0A1J1I0T8"/>
<feature type="domain" description="PTHB1 hairpin" evidence="4">
    <location>
        <begin position="633"/>
        <end position="718"/>
    </location>
</feature>
<evidence type="ECO:0000313" key="5">
    <source>
        <dbReference type="EMBL" id="CRK93885.1"/>
    </source>
</evidence>
<keyword evidence="1" id="KW-0175">Coiled coil</keyword>
<sequence>MSLFKVLKWFDYQCSDYDENYDAFLLTCCKLHSNDNNNKDIIIVASHDGHLTILQPSQQESTSEDKSVDVHNNPQNPSSVIFEKNLNEPVIGVLSGNFFQTRNVANQCCIAILHPRKIAFYSLLTTAGLVEHGLQSKLQLMNKFEFQKTAFCFVKGGFGNVKNKDFLCIMFLDGSLRFFEHDGIEQNCTLPGIRTIPTSFIYVERTDCFLFLSPNWDLECFRYLNMSETFERKFSPIWSINVGEYILDMNSHQTSNSESLIILLGENNLICVSDTGKMKFIKKMDYTPLCFCSFVVGWYFEPDCKLMIAVATENNSILIYQNSTLVWCAELLEQAVAIRRGNFFGIAGGLVTLSPTGKVTVGFLGSEPVLNKVPPINLSKLDYDKSKIELEEMEKEIHESVDNADVPFINASAEKDLNIQTQLTVESKEIGHVYSLRIILLPTLNLEQVQVHLNPNIEMINSENVFMVKNLISSNEYSLDTSFTLENSASLEIFDEILLLISFINKQGISRVIRKVVKVPLSKVFQPCLPQNDEIYKVTLSSEHPINFNAMLSDFNLQNIKQSFGLKATISDSNLTMVLAKNTNRYRLQSNSLIVLKSFLKALSNYNEESKALQTTAISAKIKSIPVSIMEILMTVIEKHHNLREEMKGIMDTLNTKTIELKFFERCFLAKIHGKSATSSIDNVHELLTDTYQDILSLTTKAEIIRNEIKIVQSQLCATLCFLREVVGFMSRNDSTKSIMDGILLMTRCMFTDFHEQSQIEALAPYVENLYNINQMKKSENNFHQKSFSLPRFIKHLKSTLSILSSENAVSDEILLNVKESLNEDNENVEEEKDWNATIKSII</sequence>